<dbReference type="Gene3D" id="1.10.8.10">
    <property type="entry name" value="DNA helicase RuvA subunit, C-terminal domain"/>
    <property type="match status" value="1"/>
</dbReference>
<feature type="compositionally biased region" description="Low complexity" evidence="2">
    <location>
        <begin position="844"/>
        <end position="869"/>
    </location>
</feature>
<protein>
    <recommendedName>
        <fullName evidence="4">UBA domain-containing protein</fullName>
    </recommendedName>
</protein>
<feature type="compositionally biased region" description="Polar residues" evidence="2">
    <location>
        <begin position="639"/>
        <end position="653"/>
    </location>
</feature>
<evidence type="ECO:0000259" key="4">
    <source>
        <dbReference type="PROSITE" id="PS50030"/>
    </source>
</evidence>
<keyword evidence="1" id="KW-0175">Coiled coil</keyword>
<feature type="compositionally biased region" description="Low complexity" evidence="2">
    <location>
        <begin position="1033"/>
        <end position="1057"/>
    </location>
</feature>
<evidence type="ECO:0000256" key="2">
    <source>
        <dbReference type="SAM" id="MobiDB-lite"/>
    </source>
</evidence>
<dbReference type="GO" id="GO:0005737">
    <property type="term" value="C:cytoplasm"/>
    <property type="evidence" value="ECO:0007669"/>
    <property type="project" value="TreeGrafter"/>
</dbReference>
<feature type="region of interest" description="Disordered" evidence="2">
    <location>
        <begin position="304"/>
        <end position="348"/>
    </location>
</feature>
<feature type="region of interest" description="Disordered" evidence="2">
    <location>
        <begin position="687"/>
        <end position="898"/>
    </location>
</feature>
<dbReference type="GO" id="GO:0072583">
    <property type="term" value="P:clathrin-dependent endocytosis"/>
    <property type="evidence" value="ECO:0007669"/>
    <property type="project" value="TreeGrafter"/>
</dbReference>
<dbReference type="PANTHER" id="PTHR23172">
    <property type="entry name" value="AUXILIN/CYCLIN G-ASSOCIATED KINASE-RELATED"/>
    <property type="match status" value="1"/>
</dbReference>
<evidence type="ECO:0000256" key="1">
    <source>
        <dbReference type="SAM" id="Coils"/>
    </source>
</evidence>
<feature type="chain" id="PRO_5040162556" description="UBA domain-containing protein" evidence="3">
    <location>
        <begin position="19"/>
        <end position="1195"/>
    </location>
</feature>
<dbReference type="SUPFAM" id="SSF46565">
    <property type="entry name" value="Chaperone J-domain"/>
    <property type="match status" value="1"/>
</dbReference>
<dbReference type="InterPro" id="IPR011990">
    <property type="entry name" value="TPR-like_helical_dom_sf"/>
</dbReference>
<dbReference type="FunFam" id="1.10.287.110:FF:000002">
    <property type="entry name" value="putative tyrosine-protein phosphatase auxilin isoform X2"/>
    <property type="match status" value="1"/>
</dbReference>
<feature type="region of interest" description="Disordered" evidence="2">
    <location>
        <begin position="1033"/>
        <end position="1071"/>
    </location>
</feature>
<feature type="compositionally biased region" description="Basic and acidic residues" evidence="2">
    <location>
        <begin position="756"/>
        <end position="769"/>
    </location>
</feature>
<organism evidence="5 6">
    <name type="scientific">Aureobasidium melanogenum</name>
    <name type="common">Aureobasidium pullulans var. melanogenum</name>
    <dbReference type="NCBI Taxonomy" id="46634"/>
    <lineage>
        <taxon>Eukaryota</taxon>
        <taxon>Fungi</taxon>
        <taxon>Dikarya</taxon>
        <taxon>Ascomycota</taxon>
        <taxon>Pezizomycotina</taxon>
        <taxon>Dothideomycetes</taxon>
        <taxon>Dothideomycetidae</taxon>
        <taxon>Dothideales</taxon>
        <taxon>Saccotheciaceae</taxon>
        <taxon>Aureobasidium</taxon>
    </lineage>
</organism>
<dbReference type="FunFam" id="1.25.40.10:FF:000354">
    <property type="entry name" value="UBA domain-containing protein 7"/>
    <property type="match status" value="1"/>
</dbReference>
<dbReference type="PANTHER" id="PTHR23172:SF19">
    <property type="entry name" value="J DOMAIN-CONTAINING PROTEIN"/>
    <property type="match status" value="1"/>
</dbReference>
<dbReference type="GO" id="GO:0072318">
    <property type="term" value="P:clathrin coat disassembly"/>
    <property type="evidence" value="ECO:0007669"/>
    <property type="project" value="TreeGrafter"/>
</dbReference>
<dbReference type="Proteomes" id="UP000779574">
    <property type="component" value="Unassembled WGS sequence"/>
</dbReference>
<feature type="compositionally biased region" description="Basic and acidic residues" evidence="2">
    <location>
        <begin position="525"/>
        <end position="535"/>
    </location>
</feature>
<dbReference type="GO" id="GO:0031982">
    <property type="term" value="C:vesicle"/>
    <property type="evidence" value="ECO:0007669"/>
    <property type="project" value="TreeGrafter"/>
</dbReference>
<accession>A0A9P8E4V9</accession>
<feature type="coiled-coil region" evidence="1">
    <location>
        <begin position="369"/>
        <end position="397"/>
    </location>
</feature>
<feature type="region of interest" description="Disordered" evidence="2">
    <location>
        <begin position="403"/>
        <end position="427"/>
    </location>
</feature>
<name>A0A9P8E4V9_AURME</name>
<dbReference type="Gene3D" id="1.10.287.110">
    <property type="entry name" value="DnaJ domain"/>
    <property type="match status" value="1"/>
</dbReference>
<feature type="domain" description="UBA" evidence="4">
    <location>
        <begin position="552"/>
        <end position="591"/>
    </location>
</feature>
<dbReference type="InterPro" id="IPR036869">
    <property type="entry name" value="J_dom_sf"/>
</dbReference>
<sequence length="1195" mass="128104">MQQVFLLIMALLSVTANAASCQLSAYSCLASNSAAYAYCTSALGVATEAVVTSLDVISRTKTLSDVLTSTVTITSTKSIVSKSTTTTFTTSSAKATGRRRRVRSSCDTAEDILSGMNNSELSEACSCIGALSSVEAALLKAAPSTTTLTGEIWFTVAPEVTTSITQTISTLSVSTVEMAAPSFTQVWGPKAGCDDIGMKSVQTFMLSTLNESQVTDTCKSTCLEIPDCMFLYVQLTYPANNFWNCYYNNHTFDEKKDLNCSKDTSTWGIAKGHSFLCLHTLDSDALSMDDLLNTDWTAAAPAAKQNAPRPAFGMPMSIPSAASSSRASPAPSPFANDLPAAKAPSKTASPANDIFANLVSTNANKNQGNLSLLERQKQLQQEKIKQEQQQRQKHAQQYGNEANFWDNLGSGKATPQSTTTQHVAPPAQDDEDDLLAAFNSAAPVDKSSHFPVPAASTATSGRNTPAVVNQSNSASLLADDDDDPFGLGAVPQRKPSPYQPSQTITNNDDDDILGDLGKPVAAKPPRREPPRREPVDEAFAVNDRRSPPSSDPLDRPIAELVDMGFPADKSRAALKETGGDVQSAVGWLLNQAHQESKERTQNRSGSARASPAPQTRDEPRRGRGPEDASVPAWMRQEARPNSNQRKQDNGTPTSEKDVAAYAQEFGTSFLKSAGSLWKTGQKNFKKAVAEFQQPEGDPNTPKWMRDASADRAPARPGRSSAPRGAAPAQTADELTNEAMLLEARDERPRPTNSRTPEVREPVSRPDSRVRSSAQDLPVRNQPPSRFAQQAPPPQAQRPNAKVSRFDVEEESSQAYVSSARRRKPAKPEPQPEPEVDLFSPAPVQPTSQPAPARATPAPRPAPAKASTPVPQAPRPKVPPRNIPAISPSALSTSSSHRRAGTEAFKRGDFDAAHTSYSAALTPLPSTHPLIIIVLSNRALTAIKTGDPKAAVVDADRVLELIGIGKGENEKIDLGGGEGEKDMKEFYGKALMRKAEALENMEKWSDAATVWKDAIAAGVGGAVSLRARDRCEKAATGGASKSAPAKSRPTPAASRAPAGKLQQPKRPAVSQAQSQEAVRKLREANAAADRADDEKFALSDQVEAKVTAWKGGKADNLRALLGSLDTVLWPEAGWKKVNMSDLIMPNKVKIVYMKAIAKVHPDKIPQSATTEQKMISGSVFSTLNEAWDKFKKDNGL</sequence>
<reference evidence="5" key="2">
    <citation type="submission" date="2021-08" db="EMBL/GenBank/DDBJ databases">
        <authorList>
            <person name="Gostincar C."/>
            <person name="Sun X."/>
            <person name="Song Z."/>
            <person name="Gunde-Cimerman N."/>
        </authorList>
    </citation>
    <scope>NUCLEOTIDE SEQUENCE</scope>
    <source>
        <strain evidence="5">EXF-9911</strain>
    </source>
</reference>
<evidence type="ECO:0000256" key="3">
    <source>
        <dbReference type="SAM" id="SignalP"/>
    </source>
</evidence>
<feature type="region of interest" description="Disordered" evidence="2">
    <location>
        <begin position="442"/>
        <end position="562"/>
    </location>
</feature>
<dbReference type="SUPFAM" id="SSF48452">
    <property type="entry name" value="TPR-like"/>
    <property type="match status" value="1"/>
</dbReference>
<comment type="caution">
    <text evidence="5">The sequence shown here is derived from an EMBL/GenBank/DDBJ whole genome shotgun (WGS) entry which is preliminary data.</text>
</comment>
<dbReference type="GO" id="GO:0030276">
    <property type="term" value="F:clathrin binding"/>
    <property type="evidence" value="ECO:0007669"/>
    <property type="project" value="TreeGrafter"/>
</dbReference>
<feature type="compositionally biased region" description="Basic and acidic residues" evidence="2">
    <location>
        <begin position="703"/>
        <end position="713"/>
    </location>
</feature>
<feature type="compositionally biased region" description="Low complexity" evidence="2">
    <location>
        <begin position="714"/>
        <end position="728"/>
    </location>
</feature>
<keyword evidence="3" id="KW-0732">Signal</keyword>
<dbReference type="AlphaFoldDB" id="A0A9P8E4V9"/>
<feature type="compositionally biased region" description="Polar residues" evidence="2">
    <location>
        <begin position="413"/>
        <end position="422"/>
    </location>
</feature>
<reference evidence="5" key="1">
    <citation type="journal article" date="2021" name="J Fungi (Basel)">
        <title>Virulence traits and population genomics of the black yeast Aureobasidium melanogenum.</title>
        <authorList>
            <person name="Cernosa A."/>
            <person name="Sun X."/>
            <person name="Gostincar C."/>
            <person name="Fang C."/>
            <person name="Gunde-Cimerman N."/>
            <person name="Song Z."/>
        </authorList>
    </citation>
    <scope>NUCLEOTIDE SEQUENCE</scope>
    <source>
        <strain evidence="5">EXF-9911</strain>
    </source>
</reference>
<feature type="compositionally biased region" description="Low complexity" evidence="2">
    <location>
        <begin position="514"/>
        <end position="523"/>
    </location>
</feature>
<evidence type="ECO:0000313" key="6">
    <source>
        <dbReference type="Proteomes" id="UP000779574"/>
    </source>
</evidence>
<feature type="region of interest" description="Disordered" evidence="2">
    <location>
        <begin position="585"/>
        <end position="659"/>
    </location>
</feature>
<dbReference type="SUPFAM" id="SSF46934">
    <property type="entry name" value="UBA-like"/>
    <property type="match status" value="1"/>
</dbReference>
<feature type="compositionally biased region" description="Low complexity" evidence="2">
    <location>
        <begin position="882"/>
        <end position="894"/>
    </location>
</feature>
<proteinExistence type="predicted"/>
<dbReference type="InterPro" id="IPR015940">
    <property type="entry name" value="UBA"/>
</dbReference>
<dbReference type="EMBL" id="JAHFXF010001049">
    <property type="protein sequence ID" value="KAG9677940.1"/>
    <property type="molecule type" value="Genomic_DNA"/>
</dbReference>
<feature type="non-terminal residue" evidence="5">
    <location>
        <position position="1"/>
    </location>
</feature>
<feature type="compositionally biased region" description="Basic and acidic residues" evidence="2">
    <location>
        <begin position="615"/>
        <end position="626"/>
    </location>
</feature>
<feature type="signal peptide" evidence="3">
    <location>
        <begin position="1"/>
        <end position="18"/>
    </location>
</feature>
<feature type="compositionally biased region" description="Polar residues" evidence="2">
    <location>
        <begin position="456"/>
        <end position="472"/>
    </location>
</feature>
<feature type="compositionally biased region" description="Pro residues" evidence="2">
    <location>
        <begin position="870"/>
        <end position="881"/>
    </location>
</feature>
<feature type="compositionally biased region" description="Basic and acidic residues" evidence="2">
    <location>
        <begin position="542"/>
        <end position="557"/>
    </location>
</feature>
<evidence type="ECO:0000313" key="5">
    <source>
        <dbReference type="EMBL" id="KAG9677940.1"/>
    </source>
</evidence>
<dbReference type="PROSITE" id="PS50030">
    <property type="entry name" value="UBA"/>
    <property type="match status" value="1"/>
</dbReference>
<gene>
    <name evidence="5" type="ORF">KCU76_g15669</name>
</gene>
<dbReference type="Gene3D" id="1.25.40.10">
    <property type="entry name" value="Tetratricopeptide repeat domain"/>
    <property type="match status" value="1"/>
</dbReference>
<dbReference type="InterPro" id="IPR009060">
    <property type="entry name" value="UBA-like_sf"/>
</dbReference>
<dbReference type="SMART" id="SM00165">
    <property type="entry name" value="UBA"/>
    <property type="match status" value="1"/>
</dbReference>
<dbReference type="OrthoDB" id="1717591at2759"/>
<dbReference type="Pfam" id="PF22562">
    <property type="entry name" value="UBA_7"/>
    <property type="match status" value="1"/>
</dbReference>